<keyword evidence="2" id="KW-0732">Signal</keyword>
<feature type="region of interest" description="Disordered" evidence="1">
    <location>
        <begin position="19"/>
        <end position="91"/>
    </location>
</feature>
<feature type="compositionally biased region" description="Polar residues" evidence="1">
    <location>
        <begin position="71"/>
        <end position="85"/>
    </location>
</feature>
<gene>
    <name evidence="3" type="ORF">CEE69_24700</name>
</gene>
<evidence type="ECO:0000256" key="1">
    <source>
        <dbReference type="SAM" id="MobiDB-lite"/>
    </source>
</evidence>
<evidence type="ECO:0000313" key="4">
    <source>
        <dbReference type="Proteomes" id="UP000225740"/>
    </source>
</evidence>
<evidence type="ECO:0000313" key="3">
    <source>
        <dbReference type="EMBL" id="PHQ32677.1"/>
    </source>
</evidence>
<accession>A0A2G1W0X2</accession>
<feature type="compositionally biased region" description="Polar residues" evidence="1">
    <location>
        <begin position="433"/>
        <end position="446"/>
    </location>
</feature>
<dbReference type="Proteomes" id="UP000225740">
    <property type="component" value="Unassembled WGS sequence"/>
</dbReference>
<proteinExistence type="predicted"/>
<evidence type="ECO:0000256" key="2">
    <source>
        <dbReference type="SAM" id="SignalP"/>
    </source>
</evidence>
<comment type="caution">
    <text evidence="3">The sequence shown here is derived from an EMBL/GenBank/DDBJ whole genome shotgun (WGS) entry which is preliminary data.</text>
</comment>
<feature type="compositionally biased region" description="Low complexity" evidence="1">
    <location>
        <begin position="56"/>
        <end position="70"/>
    </location>
</feature>
<protein>
    <submittedName>
        <fullName evidence="3">Uncharacterized protein</fullName>
    </submittedName>
</protein>
<name>A0A2G1W0X2_9BACT</name>
<feature type="compositionally biased region" description="Polar residues" evidence="1">
    <location>
        <begin position="41"/>
        <end position="55"/>
    </location>
</feature>
<reference evidence="3 4" key="1">
    <citation type="submission" date="2017-06" db="EMBL/GenBank/DDBJ databases">
        <title>Description of Rhodopirellula bahusiensis sp. nov.</title>
        <authorList>
            <person name="Kizina J."/>
            <person name="Harder J."/>
        </authorList>
    </citation>
    <scope>NUCLEOTIDE SEQUENCE [LARGE SCALE GENOMIC DNA]</scope>
    <source>
        <strain evidence="3 4">SWK21</strain>
    </source>
</reference>
<keyword evidence="4" id="KW-1185">Reference proteome</keyword>
<feature type="signal peptide" evidence="2">
    <location>
        <begin position="1"/>
        <end position="21"/>
    </location>
</feature>
<dbReference type="OrthoDB" id="291047at2"/>
<organism evidence="3 4">
    <name type="scientific">Rhodopirellula bahusiensis</name>
    <dbReference type="NCBI Taxonomy" id="2014065"/>
    <lineage>
        <taxon>Bacteria</taxon>
        <taxon>Pseudomonadati</taxon>
        <taxon>Planctomycetota</taxon>
        <taxon>Planctomycetia</taxon>
        <taxon>Pirellulales</taxon>
        <taxon>Pirellulaceae</taxon>
        <taxon>Rhodopirellula</taxon>
    </lineage>
</organism>
<feature type="region of interest" description="Disordered" evidence="1">
    <location>
        <begin position="425"/>
        <end position="446"/>
    </location>
</feature>
<dbReference type="AlphaFoldDB" id="A0A2G1W0X2"/>
<feature type="chain" id="PRO_5013948243" evidence="2">
    <location>
        <begin position="22"/>
        <end position="446"/>
    </location>
</feature>
<sequence length="446" mass="48228">MKILSAVVVAAATSANGFTNAQSPEFQGPRFEGPRHLEGQANDSPNEPFQPQQNAYPTGPTHPTGGYPPHSTAQYPTPPRNSTAPRTGPPRNLAAHEVQMAEWAMFLHHQFHQRVEIDTERKLSELPQLILEESGIPCSLDQSAMRIANVDPSSAVVQLRASEIPMRVVLNRALAPLNLAAQLTQDGLVITADFTKLARAGIATDRWAGISADTTKKMESDLNKTVSIESDSIPLDEAIATLQEQLHYRIELDIFSLEGEGLSADIPMRIHGNETKFRSVMNRMLRDQNLTFQFEDNAWVITTVTAAEDRPLNRVYYLEATGLTESISQAMQLIQTSVDPESWEVLGGVGTMAPLPTGGSNRTGILVSTSFATHLKIEALFDALRAGTVGEDVPTKSVPFQDPMSSGSFHSGYFCGTCLQAAEGGGNSSGSSQNAPNTPQQTGGMF</sequence>
<dbReference type="EMBL" id="NIZW01000024">
    <property type="protein sequence ID" value="PHQ32677.1"/>
    <property type="molecule type" value="Genomic_DNA"/>
</dbReference>